<accession>C2CFV3</accession>
<protein>
    <recommendedName>
        <fullName evidence="3">Toxin-antitoxin system, toxin component, HicA family</fullName>
    </recommendedName>
</protein>
<evidence type="ECO:0000313" key="2">
    <source>
        <dbReference type="Proteomes" id="UP000003744"/>
    </source>
</evidence>
<evidence type="ECO:0000313" key="1">
    <source>
        <dbReference type="EMBL" id="EEI83481.1"/>
    </source>
</evidence>
<dbReference type="HOGENOM" id="CLU_164851_1_1_9"/>
<organism evidence="1 2">
    <name type="scientific">Anaerococcus tetradius ATCC 35098</name>
    <dbReference type="NCBI Taxonomy" id="525255"/>
    <lineage>
        <taxon>Bacteria</taxon>
        <taxon>Bacillati</taxon>
        <taxon>Bacillota</taxon>
        <taxon>Tissierellia</taxon>
        <taxon>Tissierellales</taxon>
        <taxon>Peptoniphilaceae</taxon>
        <taxon>Anaerococcus</taxon>
    </lineage>
</organism>
<reference evidence="1 2" key="1">
    <citation type="submission" date="2009-01" db="EMBL/GenBank/DDBJ databases">
        <authorList>
            <person name="Qin X."/>
            <person name="Bachman B."/>
            <person name="Battles P."/>
            <person name="Bell A."/>
            <person name="Bess C."/>
            <person name="Bickham C."/>
            <person name="Chaboub L."/>
            <person name="Chen D."/>
            <person name="Coyle M."/>
            <person name="Deiros D.R."/>
            <person name="Dinh H."/>
            <person name="Forbes L."/>
            <person name="Fowler G."/>
            <person name="Francisco L."/>
            <person name="Fu Q."/>
            <person name="Gubbala S."/>
            <person name="Hale W."/>
            <person name="Han Y."/>
            <person name="Hemphill L."/>
            <person name="Highlander S.K."/>
            <person name="Hirani K."/>
            <person name="Hogues M."/>
            <person name="Jackson L."/>
            <person name="Jakkamsetti A."/>
            <person name="Javaid M."/>
            <person name="Jiang H."/>
            <person name="Korchina V."/>
            <person name="Kovar C."/>
            <person name="Lara F."/>
            <person name="Lee S."/>
            <person name="Mata R."/>
            <person name="Mathew T."/>
            <person name="Moen C."/>
            <person name="Morales K."/>
            <person name="Munidasa M."/>
            <person name="Nazareth L."/>
            <person name="Ngo R."/>
            <person name="Nguyen L."/>
            <person name="Okwuonu G."/>
            <person name="Ongeri F."/>
            <person name="Patil S."/>
            <person name="Petrosino J."/>
            <person name="Pham C."/>
            <person name="Pham P."/>
            <person name="Pu L.-L."/>
            <person name="Puazo M."/>
            <person name="Raj R."/>
            <person name="Reid J."/>
            <person name="Rouhana J."/>
            <person name="Saada N."/>
            <person name="Shang Y."/>
            <person name="Simmons D."/>
            <person name="Thornton R."/>
            <person name="Warren J."/>
            <person name="Weissenberger G."/>
            <person name="Zhang J."/>
            <person name="Zhang L."/>
            <person name="Zhou C."/>
            <person name="Zhu D."/>
            <person name="Muzny D."/>
            <person name="Worley K."/>
            <person name="Gibbs R."/>
        </authorList>
    </citation>
    <scope>NUCLEOTIDE SEQUENCE [LARGE SCALE GENOMIC DNA]</scope>
    <source>
        <strain evidence="1 2">ATCC 35098</strain>
    </source>
</reference>
<comment type="caution">
    <text evidence="1">The sequence shown here is derived from an EMBL/GenBank/DDBJ whole genome shotgun (WGS) entry which is preliminary data.</text>
</comment>
<sequence>MTNDTIYGTIIAGGEKYLTKKDKLIKKMKTNPNNISPDEIEKVLEWEGFERRKSNAGSHKVFKRKSDGKVFNLVLARNPVKKYQVEDLLKILDGED</sequence>
<dbReference type="Proteomes" id="UP000003744">
    <property type="component" value="Unassembled WGS sequence"/>
</dbReference>
<proteinExistence type="predicted"/>
<gene>
    <name evidence="1" type="ORF">HMPREF0077_0363</name>
</gene>
<dbReference type="SUPFAM" id="SSF54786">
    <property type="entry name" value="YcfA/nrd intein domain"/>
    <property type="match status" value="1"/>
</dbReference>
<name>C2CFV3_9FIRM</name>
<dbReference type="EMBL" id="ACGC01000014">
    <property type="protein sequence ID" value="EEI83481.1"/>
    <property type="molecule type" value="Genomic_DNA"/>
</dbReference>
<evidence type="ECO:0008006" key="3">
    <source>
        <dbReference type="Google" id="ProtNLM"/>
    </source>
</evidence>
<dbReference type="AlphaFoldDB" id="C2CFV3"/>
<dbReference type="eggNOG" id="ENOG5030GP9">
    <property type="taxonomic scope" value="Bacteria"/>
</dbReference>